<organism evidence="3 4">
    <name type="scientific">Triticum urartu</name>
    <name type="common">Red wild einkorn</name>
    <name type="synonym">Crithodium urartu</name>
    <dbReference type="NCBI Taxonomy" id="4572"/>
    <lineage>
        <taxon>Eukaryota</taxon>
        <taxon>Viridiplantae</taxon>
        <taxon>Streptophyta</taxon>
        <taxon>Embryophyta</taxon>
        <taxon>Tracheophyta</taxon>
        <taxon>Spermatophyta</taxon>
        <taxon>Magnoliopsida</taxon>
        <taxon>Liliopsida</taxon>
        <taxon>Poales</taxon>
        <taxon>Poaceae</taxon>
        <taxon>BOP clade</taxon>
        <taxon>Pooideae</taxon>
        <taxon>Triticodae</taxon>
        <taxon>Triticeae</taxon>
        <taxon>Triticinae</taxon>
        <taxon>Triticum</taxon>
    </lineage>
</organism>
<feature type="compositionally biased region" description="Basic residues" evidence="1">
    <location>
        <begin position="57"/>
        <end position="66"/>
    </location>
</feature>
<dbReference type="InterPro" id="IPR003604">
    <property type="entry name" value="Matrin/U1-like-C_Znf_C2H2"/>
</dbReference>
<dbReference type="InterPro" id="IPR036236">
    <property type="entry name" value="Znf_C2H2_sf"/>
</dbReference>
<dbReference type="PANTHER" id="PTHR47487:SF2">
    <property type="entry name" value="C2H2-TYPE DOMAIN-CONTAINING PROTEIN"/>
    <property type="match status" value="1"/>
</dbReference>
<dbReference type="SUPFAM" id="SSF57667">
    <property type="entry name" value="beta-beta-alpha zinc fingers"/>
    <property type="match status" value="1"/>
</dbReference>
<dbReference type="Gramene" id="TuG1812G0100003906.01.T01">
    <property type="protein sequence ID" value="TuG1812G0100003906.01.T01.cds379368"/>
    <property type="gene ID" value="TuG1812G0100003906.01"/>
</dbReference>
<dbReference type="SMART" id="SM00451">
    <property type="entry name" value="ZnF_U1"/>
    <property type="match status" value="1"/>
</dbReference>
<evidence type="ECO:0000259" key="2">
    <source>
        <dbReference type="SMART" id="SM00451"/>
    </source>
</evidence>
<name>A0A8R7P568_TRIUA</name>
<evidence type="ECO:0000313" key="3">
    <source>
        <dbReference type="EnsemblPlants" id="TuG1812G0100003906.01.T01.cds379368"/>
    </source>
</evidence>
<proteinExistence type="predicted"/>
<protein>
    <recommendedName>
        <fullName evidence="2">U1-type domain-containing protein</fullName>
    </recommendedName>
</protein>
<evidence type="ECO:0000313" key="4">
    <source>
        <dbReference type="Proteomes" id="UP000015106"/>
    </source>
</evidence>
<reference evidence="4" key="1">
    <citation type="journal article" date="2013" name="Nature">
        <title>Draft genome of the wheat A-genome progenitor Triticum urartu.</title>
        <authorList>
            <person name="Ling H.Q."/>
            <person name="Zhao S."/>
            <person name="Liu D."/>
            <person name="Wang J."/>
            <person name="Sun H."/>
            <person name="Zhang C."/>
            <person name="Fan H."/>
            <person name="Li D."/>
            <person name="Dong L."/>
            <person name="Tao Y."/>
            <person name="Gao C."/>
            <person name="Wu H."/>
            <person name="Li Y."/>
            <person name="Cui Y."/>
            <person name="Guo X."/>
            <person name="Zheng S."/>
            <person name="Wang B."/>
            <person name="Yu K."/>
            <person name="Liang Q."/>
            <person name="Yang W."/>
            <person name="Lou X."/>
            <person name="Chen J."/>
            <person name="Feng M."/>
            <person name="Jian J."/>
            <person name="Zhang X."/>
            <person name="Luo G."/>
            <person name="Jiang Y."/>
            <person name="Liu J."/>
            <person name="Wang Z."/>
            <person name="Sha Y."/>
            <person name="Zhang B."/>
            <person name="Wu H."/>
            <person name="Tang D."/>
            <person name="Shen Q."/>
            <person name="Xue P."/>
            <person name="Zou S."/>
            <person name="Wang X."/>
            <person name="Liu X."/>
            <person name="Wang F."/>
            <person name="Yang Y."/>
            <person name="An X."/>
            <person name="Dong Z."/>
            <person name="Zhang K."/>
            <person name="Zhang X."/>
            <person name="Luo M.C."/>
            <person name="Dvorak J."/>
            <person name="Tong Y."/>
            <person name="Wang J."/>
            <person name="Yang H."/>
            <person name="Li Z."/>
            <person name="Wang D."/>
            <person name="Zhang A."/>
            <person name="Wang J."/>
        </authorList>
    </citation>
    <scope>NUCLEOTIDE SEQUENCE</scope>
    <source>
        <strain evidence="4">cv. G1812</strain>
    </source>
</reference>
<evidence type="ECO:0000256" key="1">
    <source>
        <dbReference type="SAM" id="MobiDB-lite"/>
    </source>
</evidence>
<dbReference type="PANTHER" id="PTHR47487">
    <property type="entry name" value="OS06G0651300 PROTEIN-RELATED"/>
    <property type="match status" value="1"/>
</dbReference>
<accession>A0A8R7P568</accession>
<dbReference type="AlphaFoldDB" id="A0A8R7P568"/>
<keyword evidence="4" id="KW-1185">Reference proteome</keyword>
<dbReference type="Pfam" id="PF12874">
    <property type="entry name" value="zf-met"/>
    <property type="match status" value="1"/>
</dbReference>
<dbReference type="InterPro" id="IPR013087">
    <property type="entry name" value="Znf_C2H2_type"/>
</dbReference>
<dbReference type="Proteomes" id="UP000015106">
    <property type="component" value="Chromosome 1"/>
</dbReference>
<reference evidence="3" key="2">
    <citation type="submission" date="2018-03" db="EMBL/GenBank/DDBJ databases">
        <title>The Triticum urartu genome reveals the dynamic nature of wheat genome evolution.</title>
        <authorList>
            <person name="Ling H."/>
            <person name="Ma B."/>
            <person name="Shi X."/>
            <person name="Liu H."/>
            <person name="Dong L."/>
            <person name="Sun H."/>
            <person name="Cao Y."/>
            <person name="Gao Q."/>
            <person name="Zheng S."/>
            <person name="Li Y."/>
            <person name="Yu Y."/>
            <person name="Du H."/>
            <person name="Qi M."/>
            <person name="Li Y."/>
            <person name="Yu H."/>
            <person name="Cui Y."/>
            <person name="Wang N."/>
            <person name="Chen C."/>
            <person name="Wu H."/>
            <person name="Zhao Y."/>
            <person name="Zhang J."/>
            <person name="Li Y."/>
            <person name="Zhou W."/>
            <person name="Zhang B."/>
            <person name="Hu W."/>
            <person name="Eijk M."/>
            <person name="Tang J."/>
            <person name="Witsenboer H."/>
            <person name="Zhao S."/>
            <person name="Li Z."/>
            <person name="Zhang A."/>
            <person name="Wang D."/>
            <person name="Liang C."/>
        </authorList>
    </citation>
    <scope>NUCLEOTIDE SEQUENCE [LARGE SCALE GENOMIC DNA]</scope>
    <source>
        <strain evidence="3">cv. G1812</strain>
    </source>
</reference>
<sequence length="81" mass="8297">KVDVSAAVPGKRKNPDVHDASAVLAATGSKKPKSGLTCTVCNITATSEVALQEHLRGKSHGKKAAKHTQPSPGTGQPEEDA</sequence>
<dbReference type="Gene3D" id="3.30.160.60">
    <property type="entry name" value="Classic Zinc Finger"/>
    <property type="match status" value="1"/>
</dbReference>
<dbReference type="GO" id="GO:0003676">
    <property type="term" value="F:nucleic acid binding"/>
    <property type="evidence" value="ECO:0007669"/>
    <property type="project" value="InterPro"/>
</dbReference>
<dbReference type="GO" id="GO:0008270">
    <property type="term" value="F:zinc ion binding"/>
    <property type="evidence" value="ECO:0007669"/>
    <property type="project" value="InterPro"/>
</dbReference>
<feature type="domain" description="U1-type" evidence="2">
    <location>
        <begin position="33"/>
        <end position="67"/>
    </location>
</feature>
<feature type="region of interest" description="Disordered" evidence="1">
    <location>
        <begin position="54"/>
        <end position="81"/>
    </location>
</feature>
<reference evidence="3" key="3">
    <citation type="submission" date="2022-06" db="UniProtKB">
        <authorList>
            <consortium name="EnsemblPlants"/>
        </authorList>
    </citation>
    <scope>IDENTIFICATION</scope>
</reference>
<dbReference type="EnsemblPlants" id="TuG1812G0100003906.01.T01">
    <property type="protein sequence ID" value="TuG1812G0100003906.01.T01.cds379368"/>
    <property type="gene ID" value="TuG1812G0100003906.01"/>
</dbReference>